<protein>
    <submittedName>
        <fullName evidence="1">Uncharacterized protein</fullName>
    </submittedName>
</protein>
<dbReference type="AlphaFoldDB" id="A0A644ZIM3"/>
<comment type="caution">
    <text evidence="1">The sequence shown here is derived from an EMBL/GenBank/DDBJ whole genome shotgun (WGS) entry which is preliminary data.</text>
</comment>
<organism evidence="1">
    <name type="scientific">bioreactor metagenome</name>
    <dbReference type="NCBI Taxonomy" id="1076179"/>
    <lineage>
        <taxon>unclassified sequences</taxon>
        <taxon>metagenomes</taxon>
        <taxon>ecological metagenomes</taxon>
    </lineage>
</organism>
<dbReference type="EMBL" id="VSSQ01009049">
    <property type="protein sequence ID" value="MPM40577.1"/>
    <property type="molecule type" value="Genomic_DNA"/>
</dbReference>
<sequence length="157" mass="18809">MEEDAQAFIEELERRREAPITWRTYATWYGNNRSIFREFGVFLYRCKDTFHFEDFERTPSMFGISLKPKKKLEPFIKYENSFSINDVDFTRPIPKTIAFKATQGGIELKAIRQASLLDKAFRQMVEMVVLKDGTVHFFELMDRKQFVNELRKRNEEE</sequence>
<gene>
    <name evidence="1" type="ORF">SDC9_87221</name>
</gene>
<evidence type="ECO:0000313" key="1">
    <source>
        <dbReference type="EMBL" id="MPM40577.1"/>
    </source>
</evidence>
<reference evidence="1" key="1">
    <citation type="submission" date="2019-08" db="EMBL/GenBank/DDBJ databases">
        <authorList>
            <person name="Kucharzyk K."/>
            <person name="Murdoch R.W."/>
            <person name="Higgins S."/>
            <person name="Loffler F."/>
        </authorList>
    </citation>
    <scope>NUCLEOTIDE SEQUENCE</scope>
</reference>
<proteinExistence type="predicted"/>
<name>A0A644ZIM3_9ZZZZ</name>
<accession>A0A644ZIM3</accession>